<evidence type="ECO:0000313" key="2">
    <source>
        <dbReference type="EMBL" id="MPC80558.1"/>
    </source>
</evidence>
<organism evidence="2 3">
    <name type="scientific">Portunus trituberculatus</name>
    <name type="common">Swimming crab</name>
    <name type="synonym">Neptunus trituberculatus</name>
    <dbReference type="NCBI Taxonomy" id="210409"/>
    <lineage>
        <taxon>Eukaryota</taxon>
        <taxon>Metazoa</taxon>
        <taxon>Ecdysozoa</taxon>
        <taxon>Arthropoda</taxon>
        <taxon>Crustacea</taxon>
        <taxon>Multicrustacea</taxon>
        <taxon>Malacostraca</taxon>
        <taxon>Eumalacostraca</taxon>
        <taxon>Eucarida</taxon>
        <taxon>Decapoda</taxon>
        <taxon>Pleocyemata</taxon>
        <taxon>Brachyura</taxon>
        <taxon>Eubrachyura</taxon>
        <taxon>Portunoidea</taxon>
        <taxon>Portunidae</taxon>
        <taxon>Portuninae</taxon>
        <taxon>Portunus</taxon>
    </lineage>
</organism>
<reference evidence="2 3" key="1">
    <citation type="submission" date="2019-05" db="EMBL/GenBank/DDBJ databases">
        <title>Another draft genome of Portunus trituberculatus and its Hox gene families provides insights of decapod evolution.</title>
        <authorList>
            <person name="Jeong J.-H."/>
            <person name="Song I."/>
            <person name="Kim S."/>
            <person name="Choi T."/>
            <person name="Kim D."/>
            <person name="Ryu S."/>
            <person name="Kim W."/>
        </authorList>
    </citation>
    <scope>NUCLEOTIDE SEQUENCE [LARGE SCALE GENOMIC DNA]</scope>
    <source>
        <tissue evidence="2">Muscle</tissue>
    </source>
</reference>
<evidence type="ECO:0000313" key="3">
    <source>
        <dbReference type="Proteomes" id="UP000324222"/>
    </source>
</evidence>
<comment type="caution">
    <text evidence="2">The sequence shown here is derived from an EMBL/GenBank/DDBJ whole genome shotgun (WGS) entry which is preliminary data.</text>
</comment>
<dbReference type="EMBL" id="VSRR010054366">
    <property type="protein sequence ID" value="MPC80558.1"/>
    <property type="molecule type" value="Genomic_DNA"/>
</dbReference>
<accession>A0A5B7IIC4</accession>
<evidence type="ECO:0000256" key="1">
    <source>
        <dbReference type="SAM" id="MobiDB-lite"/>
    </source>
</evidence>
<proteinExistence type="predicted"/>
<feature type="region of interest" description="Disordered" evidence="1">
    <location>
        <begin position="1"/>
        <end position="24"/>
    </location>
</feature>
<gene>
    <name evidence="2" type="ORF">E2C01_075139</name>
</gene>
<dbReference type="AlphaFoldDB" id="A0A5B7IIC4"/>
<sequence>MVQSCVGLAERPPRPPASPALPRPTSHIRPAPPCLAVPCLSSTPSILQTSSWCIAFFPPGVKLLFLLKEVNFLTALPSTQAFPSDRHFSLEELQPNSFSLAARHKRLVCWTCAAPNTQFIRRTTWATWEGVGGAAVL</sequence>
<dbReference type="Proteomes" id="UP000324222">
    <property type="component" value="Unassembled WGS sequence"/>
</dbReference>
<protein>
    <submittedName>
        <fullName evidence="2">Uncharacterized protein</fullName>
    </submittedName>
</protein>
<name>A0A5B7IIC4_PORTR</name>
<keyword evidence="3" id="KW-1185">Reference proteome</keyword>